<evidence type="ECO:0000256" key="3">
    <source>
        <dbReference type="ARBA" id="ARBA00009916"/>
    </source>
</evidence>
<name>O27913_METTH</name>
<keyword evidence="11" id="KW-1185">Reference proteome</keyword>
<feature type="transmembrane region" description="Helical" evidence="9">
    <location>
        <begin position="103"/>
        <end position="122"/>
    </location>
</feature>
<dbReference type="Pfam" id="PF01384">
    <property type="entry name" value="PHO4"/>
    <property type="match status" value="1"/>
</dbReference>
<evidence type="ECO:0000256" key="9">
    <source>
        <dbReference type="SAM" id="Phobius"/>
    </source>
</evidence>
<keyword evidence="8 9" id="KW-0472">Membrane</keyword>
<keyword evidence="4" id="KW-0813">Transport</keyword>
<evidence type="ECO:0000256" key="5">
    <source>
        <dbReference type="ARBA" id="ARBA00022592"/>
    </source>
</evidence>
<dbReference type="FunCoup" id="O27913">
    <property type="interactions" value="50"/>
</dbReference>
<feature type="transmembrane region" description="Helical" evidence="9">
    <location>
        <begin position="6"/>
        <end position="21"/>
    </location>
</feature>
<organism evidence="10 11">
    <name type="scientific">Methanothermobacter thermautotrophicus (strain ATCC 29096 / DSM 1053 / JCM 10044 / NBRC 100330 / Delta H)</name>
    <name type="common">Methanobacterium thermoautotrophicum</name>
    <dbReference type="NCBI Taxonomy" id="187420"/>
    <lineage>
        <taxon>Archaea</taxon>
        <taxon>Methanobacteriati</taxon>
        <taxon>Methanobacteriota</taxon>
        <taxon>Methanomada group</taxon>
        <taxon>Methanobacteria</taxon>
        <taxon>Methanobacteriales</taxon>
        <taxon>Methanobacteriaceae</taxon>
        <taxon>Methanothermobacter</taxon>
    </lineage>
</organism>
<comment type="function">
    <text evidence="1">Potential transporter for phosphate.</text>
</comment>
<dbReference type="KEGG" id="mth:MTH_1885"/>
<dbReference type="PATRIC" id="fig|187420.15.peg.1840"/>
<reference evidence="10 11" key="1">
    <citation type="journal article" date="1997" name="J. Bacteriol.">
        <title>Complete genome sequence of Methanobacterium thermoautotrophicum deltaH: functional analysis and comparative genomics.</title>
        <authorList>
            <person name="Smith D.R."/>
            <person name="Doucette-Stamm L.A."/>
            <person name="Deloughery C."/>
            <person name="Lee H.-M."/>
            <person name="Dubois J."/>
            <person name="Aldredge T."/>
            <person name="Bashirzadeh R."/>
            <person name="Blakely D."/>
            <person name="Cook R."/>
            <person name="Gilbert K."/>
            <person name="Harrison D."/>
            <person name="Hoang L."/>
            <person name="Keagle P."/>
            <person name="Lumm W."/>
            <person name="Pothier B."/>
            <person name="Qiu D."/>
            <person name="Spadafora R."/>
            <person name="Vicare R."/>
            <person name="Wang Y."/>
            <person name="Wierzbowski J."/>
            <person name="Gibson R."/>
            <person name="Jiwani N."/>
            <person name="Caruso A."/>
            <person name="Bush D."/>
            <person name="Safer H."/>
            <person name="Patwell D."/>
            <person name="Prabhakar S."/>
            <person name="McDougall S."/>
            <person name="Shimer G."/>
            <person name="Goyal A."/>
            <person name="Pietrovski S."/>
            <person name="Church G.M."/>
            <person name="Daniels C.J."/>
            <person name="Mao J.-i."/>
            <person name="Rice P."/>
            <person name="Nolling J."/>
            <person name="Reeve J.N."/>
        </authorList>
    </citation>
    <scope>NUCLEOTIDE SEQUENCE [LARGE SCALE GENOMIC DNA]</scope>
    <source>
        <strain evidence="11">ATCC 29096 / DSM 1053 / JCM 10044 / NBRC 100330 / Delta H</strain>
    </source>
</reference>
<dbReference type="GO" id="GO:0005315">
    <property type="term" value="F:phosphate transmembrane transporter activity"/>
    <property type="evidence" value="ECO:0007669"/>
    <property type="project" value="InterPro"/>
</dbReference>
<dbReference type="AlphaFoldDB" id="O27913"/>
<keyword evidence="5" id="KW-0592">Phosphate transport</keyword>
<dbReference type="RefSeq" id="WP_010877487.1">
    <property type="nucleotide sequence ID" value="NC_000916.1"/>
</dbReference>
<dbReference type="Proteomes" id="UP000005223">
    <property type="component" value="Chromosome"/>
</dbReference>
<proteinExistence type="inferred from homology"/>
<feature type="transmembrane region" description="Helical" evidence="9">
    <location>
        <begin position="250"/>
        <end position="268"/>
    </location>
</feature>
<gene>
    <name evidence="10" type="ordered locus">MTH_1885</name>
</gene>
<dbReference type="HOGENOM" id="CLU_015355_0_1_2"/>
<comment type="similarity">
    <text evidence="3">Belongs to the inorganic phosphate transporter (PiT) (TC 2.A.20) family.</text>
</comment>
<evidence type="ECO:0000256" key="4">
    <source>
        <dbReference type="ARBA" id="ARBA00022448"/>
    </source>
</evidence>
<dbReference type="EMBL" id="AE000666">
    <property type="protein sequence ID" value="AAB86351.1"/>
    <property type="molecule type" value="Genomic_DNA"/>
</dbReference>
<dbReference type="InParanoid" id="O27913"/>
<sequence length="326" mass="34096">MDTLIAISLILSLYMAFNIAANDIGNSVGTAVGSGSLKMRRALILGAFFVSLGAILLGGNVIKTISEGIIPQGFFSPRMALVITATASIWITFTIIKKIPISGSDAIVSSVIGAGVAAVGIQNMRLDVIGFIVLSWIISPPLAGLLMGFLIYHAIRNMIIKALQGMGLRDRAEKIFSYLQIASSSFSALNLGAIDIAVATGVIFAVGSFGGNWIRILGAIGLVAGILLAGNRVTETIGRRITDLTPSRGFSAQLAAAIIVYLFMGYGMPVSPTQTLVGSVIGVGIAHGTSTVKYDVIGHIAYTWIVTIPTCIILSSAIYIITGFWG</sequence>
<dbReference type="InterPro" id="IPR001204">
    <property type="entry name" value="Phos_transporter"/>
</dbReference>
<dbReference type="PaxDb" id="187420-MTH_1885"/>
<evidence type="ECO:0000256" key="2">
    <source>
        <dbReference type="ARBA" id="ARBA00004141"/>
    </source>
</evidence>
<protein>
    <submittedName>
        <fullName evidence="10">Sodium-dependent phosphate transporter</fullName>
    </submittedName>
</protein>
<feature type="transmembrane region" description="Helical" evidence="9">
    <location>
        <begin position="176"/>
        <end position="206"/>
    </location>
</feature>
<evidence type="ECO:0000256" key="8">
    <source>
        <dbReference type="ARBA" id="ARBA00023136"/>
    </source>
</evidence>
<feature type="transmembrane region" description="Helical" evidence="9">
    <location>
        <begin position="74"/>
        <end position="96"/>
    </location>
</feature>
<evidence type="ECO:0000256" key="7">
    <source>
        <dbReference type="ARBA" id="ARBA00022989"/>
    </source>
</evidence>
<evidence type="ECO:0000256" key="1">
    <source>
        <dbReference type="ARBA" id="ARBA00001981"/>
    </source>
</evidence>
<accession>O27913</accession>
<dbReference type="PANTHER" id="PTHR11101:SF80">
    <property type="entry name" value="PHOSPHATE TRANSPORTER"/>
    <property type="match status" value="1"/>
</dbReference>
<dbReference type="GeneID" id="1470970"/>
<comment type="subcellular location">
    <subcellularLocation>
        <location evidence="2">Membrane</location>
        <topology evidence="2">Multi-pass membrane protein</topology>
    </subcellularLocation>
</comment>
<dbReference type="STRING" id="187420.MTH_1885"/>
<evidence type="ECO:0000313" key="11">
    <source>
        <dbReference type="Proteomes" id="UP000005223"/>
    </source>
</evidence>
<dbReference type="GO" id="GO:0016020">
    <property type="term" value="C:membrane"/>
    <property type="evidence" value="ECO:0007669"/>
    <property type="project" value="UniProtKB-SubCell"/>
</dbReference>
<feature type="transmembrane region" description="Helical" evidence="9">
    <location>
        <begin position="42"/>
        <end position="62"/>
    </location>
</feature>
<evidence type="ECO:0000256" key="6">
    <source>
        <dbReference type="ARBA" id="ARBA00022692"/>
    </source>
</evidence>
<dbReference type="PANTHER" id="PTHR11101">
    <property type="entry name" value="PHOSPHATE TRANSPORTER"/>
    <property type="match status" value="1"/>
</dbReference>
<feature type="transmembrane region" description="Helical" evidence="9">
    <location>
        <begin position="301"/>
        <end position="325"/>
    </location>
</feature>
<evidence type="ECO:0000313" key="10">
    <source>
        <dbReference type="EMBL" id="AAB86351.1"/>
    </source>
</evidence>
<feature type="transmembrane region" description="Helical" evidence="9">
    <location>
        <begin position="128"/>
        <end position="155"/>
    </location>
</feature>
<keyword evidence="6 9" id="KW-0812">Transmembrane</keyword>
<feature type="transmembrane region" description="Helical" evidence="9">
    <location>
        <begin position="212"/>
        <end position="229"/>
    </location>
</feature>
<dbReference type="GO" id="GO:0035435">
    <property type="term" value="P:phosphate ion transmembrane transport"/>
    <property type="evidence" value="ECO:0007669"/>
    <property type="project" value="TreeGrafter"/>
</dbReference>
<keyword evidence="7 9" id="KW-1133">Transmembrane helix</keyword>
<dbReference type="EnsemblBacteria" id="AAB86351">
    <property type="protein sequence ID" value="AAB86351"/>
    <property type="gene ID" value="MTH_1885"/>
</dbReference>
<dbReference type="PIR" id="C69119">
    <property type="entry name" value="C69119"/>
</dbReference>